<proteinExistence type="predicted"/>
<dbReference type="EMBL" id="CAJOBA010007413">
    <property type="protein sequence ID" value="CAF3801559.1"/>
    <property type="molecule type" value="Genomic_DNA"/>
</dbReference>
<sequence>MVGYIVRRKDLIDSDIVPVKRHTNWLTAAIIEELEYELPPQFNSSTHQHKSSSHKNSINVYQKYSSSKYFHPFLSSPNELLQLEIQQLQEQQTQPDILIQSTKQPNNNNNYTASYWHALLSKHAHISLSCLSVLTELEHDMKFEYQSGTDHLFITHN</sequence>
<gene>
    <name evidence="1" type="ORF">OVA965_LOCUS16102</name>
    <name evidence="2" type="ORF">TMI583_LOCUS16111</name>
</gene>
<name>A0A8S2E0I8_9BILA</name>
<dbReference type="AlphaFoldDB" id="A0A8S2E0I8"/>
<dbReference type="EMBL" id="CAJNOK010007402">
    <property type="protein sequence ID" value="CAF1033284.1"/>
    <property type="molecule type" value="Genomic_DNA"/>
</dbReference>
<evidence type="ECO:0000313" key="2">
    <source>
        <dbReference type="EMBL" id="CAF3801559.1"/>
    </source>
</evidence>
<dbReference type="Proteomes" id="UP000677228">
    <property type="component" value="Unassembled WGS sequence"/>
</dbReference>
<protein>
    <submittedName>
        <fullName evidence="1">Uncharacterized protein</fullName>
    </submittedName>
</protein>
<dbReference type="InterPro" id="IPR036412">
    <property type="entry name" value="HAD-like_sf"/>
</dbReference>
<evidence type="ECO:0000313" key="3">
    <source>
        <dbReference type="Proteomes" id="UP000677228"/>
    </source>
</evidence>
<accession>A0A8S2E0I8</accession>
<evidence type="ECO:0000313" key="1">
    <source>
        <dbReference type="EMBL" id="CAF1033284.1"/>
    </source>
</evidence>
<organism evidence="1 3">
    <name type="scientific">Didymodactylos carnosus</name>
    <dbReference type="NCBI Taxonomy" id="1234261"/>
    <lineage>
        <taxon>Eukaryota</taxon>
        <taxon>Metazoa</taxon>
        <taxon>Spiralia</taxon>
        <taxon>Gnathifera</taxon>
        <taxon>Rotifera</taxon>
        <taxon>Eurotatoria</taxon>
        <taxon>Bdelloidea</taxon>
        <taxon>Philodinida</taxon>
        <taxon>Philodinidae</taxon>
        <taxon>Didymodactylos</taxon>
    </lineage>
</organism>
<comment type="caution">
    <text evidence="1">The sequence shown here is derived from an EMBL/GenBank/DDBJ whole genome shotgun (WGS) entry which is preliminary data.</text>
</comment>
<dbReference type="Proteomes" id="UP000682733">
    <property type="component" value="Unassembled WGS sequence"/>
</dbReference>
<dbReference type="SUPFAM" id="SSF56784">
    <property type="entry name" value="HAD-like"/>
    <property type="match status" value="1"/>
</dbReference>
<reference evidence="1" key="1">
    <citation type="submission" date="2021-02" db="EMBL/GenBank/DDBJ databases">
        <authorList>
            <person name="Nowell W R."/>
        </authorList>
    </citation>
    <scope>NUCLEOTIDE SEQUENCE</scope>
</reference>